<proteinExistence type="predicted"/>
<keyword evidence="2" id="KW-1185">Reference proteome</keyword>
<comment type="caution">
    <text evidence="1">The sequence shown here is derived from an EMBL/GenBank/DDBJ whole genome shotgun (WGS) entry which is preliminary data.</text>
</comment>
<dbReference type="EMBL" id="JAKGBZ010000026">
    <property type="protein sequence ID" value="MCF3947607.1"/>
    <property type="molecule type" value="Genomic_DNA"/>
</dbReference>
<sequence>MNKNDMKKILEKNGIKENVVYEITDTNIGDLFGVEETIQGWSVYYSERGKKQILATFDNEDSACRAMLQKVSQRMMEDYGEEVDFQK</sequence>
<dbReference type="RefSeq" id="WP_235704858.1">
    <property type="nucleotide sequence ID" value="NZ_JAKGBZ010000026.1"/>
</dbReference>
<evidence type="ECO:0000313" key="2">
    <source>
        <dbReference type="Proteomes" id="UP001521209"/>
    </source>
</evidence>
<accession>A0ABS9E1S5</accession>
<protein>
    <submittedName>
        <fullName evidence="1">Uncharacterized protein</fullName>
    </submittedName>
</protein>
<organism evidence="1 2">
    <name type="scientific">Acidiphilium iwatense</name>
    <dbReference type="NCBI Taxonomy" id="768198"/>
    <lineage>
        <taxon>Bacteria</taxon>
        <taxon>Pseudomonadati</taxon>
        <taxon>Pseudomonadota</taxon>
        <taxon>Alphaproteobacteria</taxon>
        <taxon>Acetobacterales</taxon>
        <taxon>Acidocellaceae</taxon>
        <taxon>Acidiphilium</taxon>
    </lineage>
</organism>
<dbReference type="Proteomes" id="UP001521209">
    <property type="component" value="Unassembled WGS sequence"/>
</dbReference>
<reference evidence="1 2" key="1">
    <citation type="submission" date="2022-01" db="EMBL/GenBank/DDBJ databases">
        <authorList>
            <person name="Won M."/>
            <person name="Kim S.-J."/>
            <person name="Kwon S.-W."/>
        </authorList>
    </citation>
    <scope>NUCLEOTIDE SEQUENCE [LARGE SCALE GENOMIC DNA]</scope>
    <source>
        <strain evidence="1 2">KCTC 23505</strain>
    </source>
</reference>
<name>A0ABS9E1S5_9PROT</name>
<gene>
    <name evidence="1" type="ORF">L2A60_13060</name>
</gene>
<evidence type="ECO:0000313" key="1">
    <source>
        <dbReference type="EMBL" id="MCF3947607.1"/>
    </source>
</evidence>